<organism evidence="2 3">
    <name type="scientific">Lasiosphaeris hirsuta</name>
    <dbReference type="NCBI Taxonomy" id="260670"/>
    <lineage>
        <taxon>Eukaryota</taxon>
        <taxon>Fungi</taxon>
        <taxon>Dikarya</taxon>
        <taxon>Ascomycota</taxon>
        <taxon>Pezizomycotina</taxon>
        <taxon>Sordariomycetes</taxon>
        <taxon>Sordariomycetidae</taxon>
        <taxon>Sordariales</taxon>
        <taxon>Lasiosphaeriaceae</taxon>
        <taxon>Lasiosphaeris</taxon>
    </lineage>
</organism>
<dbReference type="Pfam" id="PF08445">
    <property type="entry name" value="FR47"/>
    <property type="match status" value="1"/>
</dbReference>
<dbReference type="PANTHER" id="PTHR20958:SF6">
    <property type="entry name" value="GLYCINE N-ACYLTRANSFERASE-LIKE PROTEIN"/>
    <property type="match status" value="1"/>
</dbReference>
<dbReference type="InterPro" id="IPR053225">
    <property type="entry name" value="Acyl-CoA_N-acyltransferase"/>
</dbReference>
<dbReference type="Proteomes" id="UP001172102">
    <property type="component" value="Unassembled WGS sequence"/>
</dbReference>
<comment type="caution">
    <text evidence="2">The sequence shown here is derived from an EMBL/GenBank/DDBJ whole genome shotgun (WGS) entry which is preliminary data.</text>
</comment>
<dbReference type="Gene3D" id="3.40.630.30">
    <property type="match status" value="1"/>
</dbReference>
<proteinExistence type="predicted"/>
<dbReference type="AlphaFoldDB" id="A0AA40BD47"/>
<protein>
    <recommendedName>
        <fullName evidence="1">GCN5-related N-acetyltransferase Rv2170-like domain-containing protein</fullName>
    </recommendedName>
</protein>
<accession>A0AA40BD47</accession>
<evidence type="ECO:0000259" key="1">
    <source>
        <dbReference type="Pfam" id="PF08445"/>
    </source>
</evidence>
<sequence>RATLLLVPSTVVRLDDGTPVAWAFLGYDGTLMTLHVEEKYRDRGLAKAVACRLMRNHLNVYGDDGWGAADVFDGNLKSQAVCRNIGGKLSWPSSW</sequence>
<reference evidence="2" key="1">
    <citation type="submission" date="2023-06" db="EMBL/GenBank/DDBJ databases">
        <title>Genome-scale phylogeny and comparative genomics of the fungal order Sordariales.</title>
        <authorList>
            <consortium name="Lawrence Berkeley National Laboratory"/>
            <person name="Hensen N."/>
            <person name="Bonometti L."/>
            <person name="Westerberg I."/>
            <person name="Brannstrom I.O."/>
            <person name="Guillou S."/>
            <person name="Cros-Aarteil S."/>
            <person name="Calhoun S."/>
            <person name="Haridas S."/>
            <person name="Kuo A."/>
            <person name="Mondo S."/>
            <person name="Pangilinan J."/>
            <person name="Riley R."/>
            <person name="Labutti K."/>
            <person name="Andreopoulos B."/>
            <person name="Lipzen A."/>
            <person name="Chen C."/>
            <person name="Yanf M."/>
            <person name="Daum C."/>
            <person name="Ng V."/>
            <person name="Clum A."/>
            <person name="Steindorff A."/>
            <person name="Ohm R."/>
            <person name="Martin F."/>
            <person name="Silar P."/>
            <person name="Natvig D."/>
            <person name="Lalanne C."/>
            <person name="Gautier V."/>
            <person name="Ament-Velasquez S.L."/>
            <person name="Kruys A."/>
            <person name="Hutchinson M.I."/>
            <person name="Powell A.J."/>
            <person name="Barry K."/>
            <person name="Miller A.N."/>
            <person name="Grigoriev I.V."/>
            <person name="Debuchy R."/>
            <person name="Gladieux P."/>
            <person name="Thoren M.H."/>
            <person name="Johannesson H."/>
        </authorList>
    </citation>
    <scope>NUCLEOTIDE SEQUENCE</scope>
    <source>
        <strain evidence="2">SMH4607-1</strain>
    </source>
</reference>
<gene>
    <name evidence="2" type="ORF">B0H67DRAFT_476440</name>
</gene>
<dbReference type="EMBL" id="JAUKUA010000001">
    <property type="protein sequence ID" value="KAK0731723.1"/>
    <property type="molecule type" value="Genomic_DNA"/>
</dbReference>
<dbReference type="InterPro" id="IPR016181">
    <property type="entry name" value="Acyl_CoA_acyltransferase"/>
</dbReference>
<dbReference type="PANTHER" id="PTHR20958">
    <property type="entry name" value="GLYCINE N-ACYLTRANSFERASE-LIKE PROTEIN"/>
    <property type="match status" value="1"/>
</dbReference>
<dbReference type="SUPFAM" id="SSF55729">
    <property type="entry name" value="Acyl-CoA N-acyltransferases (Nat)"/>
    <property type="match status" value="1"/>
</dbReference>
<evidence type="ECO:0000313" key="2">
    <source>
        <dbReference type="EMBL" id="KAK0731723.1"/>
    </source>
</evidence>
<evidence type="ECO:0000313" key="3">
    <source>
        <dbReference type="Proteomes" id="UP001172102"/>
    </source>
</evidence>
<feature type="domain" description="GCN5-related N-acetyltransferase Rv2170-like" evidence="1">
    <location>
        <begin position="17"/>
        <end position="95"/>
    </location>
</feature>
<name>A0AA40BD47_9PEZI</name>
<dbReference type="InterPro" id="IPR013653">
    <property type="entry name" value="GCN5-like_dom"/>
</dbReference>
<dbReference type="GO" id="GO:0016747">
    <property type="term" value="F:acyltransferase activity, transferring groups other than amino-acyl groups"/>
    <property type="evidence" value="ECO:0007669"/>
    <property type="project" value="InterPro"/>
</dbReference>
<feature type="non-terminal residue" evidence="2">
    <location>
        <position position="1"/>
    </location>
</feature>
<keyword evidence="3" id="KW-1185">Reference proteome</keyword>